<dbReference type="InterPro" id="IPR013083">
    <property type="entry name" value="Znf_RING/FYVE/PHD"/>
</dbReference>
<evidence type="ECO:0000256" key="1">
    <source>
        <dbReference type="ARBA" id="ARBA00022723"/>
    </source>
</evidence>
<dbReference type="EMBL" id="GL376633">
    <property type="status" value="NOT_ANNOTATED_CDS"/>
    <property type="molecule type" value="Genomic_DNA"/>
</dbReference>
<feature type="region of interest" description="Disordered" evidence="5">
    <location>
        <begin position="98"/>
        <end position="122"/>
    </location>
</feature>
<dbReference type="PROSITE" id="PS50016">
    <property type="entry name" value="ZF_PHD_2"/>
    <property type="match status" value="1"/>
</dbReference>
<feature type="region of interest" description="Disordered" evidence="5">
    <location>
        <begin position="170"/>
        <end position="191"/>
    </location>
</feature>
<dbReference type="VEuPathDB" id="FungiDB:PYU1_G005355"/>
<dbReference type="InterPro" id="IPR001965">
    <property type="entry name" value="Znf_PHD"/>
</dbReference>
<keyword evidence="3" id="KW-0862">Zinc</keyword>
<dbReference type="Proteomes" id="UP000019132">
    <property type="component" value="Unassembled WGS sequence"/>
</dbReference>
<dbReference type="eggNOG" id="KOG1512">
    <property type="taxonomic scope" value="Eukaryota"/>
</dbReference>
<dbReference type="EnsemblProtists" id="PYU1_T005366">
    <property type="protein sequence ID" value="PYU1_T005366"/>
    <property type="gene ID" value="PYU1_G005355"/>
</dbReference>
<dbReference type="HOGENOM" id="CLU_513399_0_0_1"/>
<evidence type="ECO:0000256" key="4">
    <source>
        <dbReference type="PROSITE-ProRule" id="PRU00146"/>
    </source>
</evidence>
<evidence type="ECO:0000259" key="6">
    <source>
        <dbReference type="PROSITE" id="PS50016"/>
    </source>
</evidence>
<dbReference type="InParanoid" id="K3WK74"/>
<feature type="compositionally biased region" description="Acidic residues" evidence="5">
    <location>
        <begin position="109"/>
        <end position="122"/>
    </location>
</feature>
<dbReference type="Gene3D" id="3.30.40.10">
    <property type="entry name" value="Zinc/RING finger domain, C3HC4 (zinc finger)"/>
    <property type="match status" value="1"/>
</dbReference>
<feature type="compositionally biased region" description="Basic residues" evidence="5">
    <location>
        <begin position="170"/>
        <end position="186"/>
    </location>
</feature>
<dbReference type="SUPFAM" id="SSF57903">
    <property type="entry name" value="FYVE/PHD zinc finger"/>
    <property type="match status" value="1"/>
</dbReference>
<dbReference type="OMA" id="MELHMLA"/>
<dbReference type="InterPro" id="IPR040684">
    <property type="entry name" value="HMUDK_hel"/>
</dbReference>
<sequence length="586" mass="67590">MVTTVDDEFELSTWFNSVSDKENGFNGVFAAKSFRERSGDNKRDSRGDAPDPSVCYMCHMPGPEYMSSDKIRKAPSVPVCSEDCEEKYLASKGLRPALKKEKKRKQDEKEEEEDGDADDRDEEEVDYAHCYVCERDGPEYMSTDQMKNFPSVPVCGVECEAVYLKSKHKKKTKKNDKATPPKKAKKENKDSATKRSLSFLEDHLLESDDSKGYKSWWLRALTFYDFVYQRHAMWHSYTYTPDLPNVDPALTKFATWNIYRELDRTTAYLRKSVLRWQKAHQDRRSLREILWMAVVFRFCNKIETFYDVQGIPKSDEFKAFKKRLSSLVKKKPNTEILAGDRDMNVDTYLQTLEDFLDNLDQCTSKVKSCTTIKEIFEALQNFNKNALGSFTCWQVVCDLMELNILPEGVVEGDFIWMTADAKQSLVQIFGQRRARPSEFVSLARILQQRQAQGFKALQVEFPYFMDQKLNLKNIGHALHGYQLYRDIKLYQNNRFVGATAPGKYVSRSVLNDQEPCEICSSDQDDLLLCDLCHRMFHTECDNVVEVPPASWVCHDCKKLSNYQVVGLVETSIKVGATVEPTVISID</sequence>
<organism evidence="7 8">
    <name type="scientific">Globisporangium ultimum (strain ATCC 200006 / CBS 805.95 / DAOM BR144)</name>
    <name type="common">Pythium ultimum</name>
    <dbReference type="NCBI Taxonomy" id="431595"/>
    <lineage>
        <taxon>Eukaryota</taxon>
        <taxon>Sar</taxon>
        <taxon>Stramenopiles</taxon>
        <taxon>Oomycota</taxon>
        <taxon>Peronosporomycetes</taxon>
        <taxon>Pythiales</taxon>
        <taxon>Pythiaceae</taxon>
        <taxon>Globisporangium</taxon>
    </lineage>
</organism>
<keyword evidence="1" id="KW-0479">Metal-binding</keyword>
<evidence type="ECO:0000256" key="2">
    <source>
        <dbReference type="ARBA" id="ARBA00022771"/>
    </source>
</evidence>
<dbReference type="InterPro" id="IPR019786">
    <property type="entry name" value="Zinc_finger_PHD-type_CS"/>
</dbReference>
<feature type="domain" description="PHD-type" evidence="6">
    <location>
        <begin position="513"/>
        <end position="559"/>
    </location>
</feature>
<reference evidence="8" key="1">
    <citation type="journal article" date="2010" name="Genome Biol.">
        <title>Genome sequence of the necrotrophic plant pathogen Pythium ultimum reveals original pathogenicity mechanisms and effector repertoire.</title>
        <authorList>
            <person name="Levesque C.A."/>
            <person name="Brouwer H."/>
            <person name="Cano L."/>
            <person name="Hamilton J.P."/>
            <person name="Holt C."/>
            <person name="Huitema E."/>
            <person name="Raffaele S."/>
            <person name="Robideau G.P."/>
            <person name="Thines M."/>
            <person name="Win J."/>
            <person name="Zerillo M.M."/>
            <person name="Beakes G.W."/>
            <person name="Boore J.L."/>
            <person name="Busam D."/>
            <person name="Dumas B."/>
            <person name="Ferriera S."/>
            <person name="Fuerstenberg S.I."/>
            <person name="Gachon C.M."/>
            <person name="Gaulin E."/>
            <person name="Govers F."/>
            <person name="Grenville-Briggs L."/>
            <person name="Horner N."/>
            <person name="Hostetler J."/>
            <person name="Jiang R.H."/>
            <person name="Johnson J."/>
            <person name="Krajaejun T."/>
            <person name="Lin H."/>
            <person name="Meijer H.J."/>
            <person name="Moore B."/>
            <person name="Morris P."/>
            <person name="Phuntmart V."/>
            <person name="Puiu D."/>
            <person name="Shetty J."/>
            <person name="Stajich J.E."/>
            <person name="Tripathy S."/>
            <person name="Wawra S."/>
            <person name="van West P."/>
            <person name="Whitty B.R."/>
            <person name="Coutinho P.M."/>
            <person name="Henrissat B."/>
            <person name="Martin F."/>
            <person name="Thomas P.D."/>
            <person name="Tyler B.M."/>
            <person name="De Vries R.P."/>
            <person name="Kamoun S."/>
            <person name="Yandell M."/>
            <person name="Tisserat N."/>
            <person name="Buell C.R."/>
        </authorList>
    </citation>
    <scope>NUCLEOTIDE SEQUENCE</scope>
    <source>
        <strain evidence="8">DAOM:BR144</strain>
    </source>
</reference>
<dbReference type="InterPro" id="IPR011011">
    <property type="entry name" value="Znf_FYVE_PHD"/>
</dbReference>
<accession>K3WK74</accession>
<dbReference type="AlphaFoldDB" id="K3WK74"/>
<dbReference type="PROSITE" id="PS01359">
    <property type="entry name" value="ZF_PHD_1"/>
    <property type="match status" value="1"/>
</dbReference>
<evidence type="ECO:0000313" key="7">
    <source>
        <dbReference type="EnsemblProtists" id="PYU1_T005366"/>
    </source>
</evidence>
<name>K3WK74_GLOUD</name>
<reference evidence="8" key="2">
    <citation type="submission" date="2010-04" db="EMBL/GenBank/DDBJ databases">
        <authorList>
            <person name="Buell R."/>
            <person name="Hamilton J."/>
            <person name="Hostetler J."/>
        </authorList>
    </citation>
    <scope>NUCLEOTIDE SEQUENCE [LARGE SCALE GENOMIC DNA]</scope>
    <source>
        <strain evidence="8">DAOM:BR144</strain>
    </source>
</reference>
<reference evidence="7" key="3">
    <citation type="submission" date="2015-02" db="UniProtKB">
        <authorList>
            <consortium name="EnsemblProtists"/>
        </authorList>
    </citation>
    <scope>IDENTIFICATION</scope>
    <source>
        <strain evidence="7">DAOM BR144</strain>
    </source>
</reference>
<evidence type="ECO:0000256" key="3">
    <source>
        <dbReference type="ARBA" id="ARBA00022833"/>
    </source>
</evidence>
<dbReference type="SMART" id="SM00249">
    <property type="entry name" value="PHD"/>
    <property type="match status" value="1"/>
</dbReference>
<keyword evidence="2 4" id="KW-0863">Zinc-finger</keyword>
<dbReference type="GO" id="GO:0008270">
    <property type="term" value="F:zinc ion binding"/>
    <property type="evidence" value="ECO:0007669"/>
    <property type="project" value="UniProtKB-KW"/>
</dbReference>
<proteinExistence type="predicted"/>
<protein>
    <recommendedName>
        <fullName evidence="6">PHD-type domain-containing protein</fullName>
    </recommendedName>
</protein>
<dbReference type="InterPro" id="IPR019787">
    <property type="entry name" value="Znf_PHD-finger"/>
</dbReference>
<evidence type="ECO:0000256" key="5">
    <source>
        <dbReference type="SAM" id="MobiDB-lite"/>
    </source>
</evidence>
<dbReference type="Pfam" id="PF18723">
    <property type="entry name" value="HMUDK_hel"/>
    <property type="match status" value="1"/>
</dbReference>
<keyword evidence="8" id="KW-1185">Reference proteome</keyword>
<evidence type="ECO:0000313" key="8">
    <source>
        <dbReference type="Proteomes" id="UP000019132"/>
    </source>
</evidence>
<dbReference type="STRING" id="431595.K3WK74"/>